<evidence type="ECO:0000313" key="1">
    <source>
        <dbReference type="EMBL" id="CAB4941722.1"/>
    </source>
</evidence>
<dbReference type="PANTHER" id="PTHR30383">
    <property type="entry name" value="THIOESTERASE 1/PROTEASE 1/LYSOPHOSPHOLIPASE L1"/>
    <property type="match status" value="1"/>
</dbReference>
<dbReference type="Gene3D" id="3.40.50.1110">
    <property type="entry name" value="SGNH hydrolase"/>
    <property type="match status" value="1"/>
</dbReference>
<protein>
    <submittedName>
        <fullName evidence="1">Unannotated protein</fullName>
    </submittedName>
</protein>
<dbReference type="SUPFAM" id="SSF52266">
    <property type="entry name" value="SGNH hydrolase"/>
    <property type="match status" value="1"/>
</dbReference>
<organism evidence="1">
    <name type="scientific">freshwater metagenome</name>
    <dbReference type="NCBI Taxonomy" id="449393"/>
    <lineage>
        <taxon>unclassified sequences</taxon>
        <taxon>metagenomes</taxon>
        <taxon>ecological metagenomes</taxon>
    </lineage>
</organism>
<reference evidence="1" key="1">
    <citation type="submission" date="2020-05" db="EMBL/GenBank/DDBJ databases">
        <authorList>
            <person name="Chiriac C."/>
            <person name="Salcher M."/>
            <person name="Ghai R."/>
            <person name="Kavagutti S V."/>
        </authorList>
    </citation>
    <scope>NUCLEOTIDE SEQUENCE</scope>
</reference>
<dbReference type="InterPro" id="IPR036514">
    <property type="entry name" value="SGNH_hydro_sf"/>
</dbReference>
<gene>
    <name evidence="1" type="ORF">UFOPK3674_01877</name>
</gene>
<sequence>MSDRADDVPPAPGGRHLRARDAVLVVVLAGLLLLAVEGRSVRNNGQEMRGGWERSLVLAVGNPAGWVADKTRLADARDNVLAWVKGEDEASSGGGFANARVTDQAAGAVVPVGVDAFGPRTLGERPPTLAPLERLIVTGDSMAMPLDSEVARALAQGGSKVKVTRDARPGTSISQTDLVDWGAEARQQVRSDKPQAVVFILGANDGFPMPTAAGAQVECCGRDWAAEYATRVRLMMNTYRQAGAARVYWATLPMPRDPERQKITRAVNAAIVAAAQPYLAQVRLIDLSAIFTPGGRYRDAMEVDGRSQIVRDSDGVHLNQLGARIAAEHVLDVVRADYGAQAVPR</sequence>
<dbReference type="GO" id="GO:0004622">
    <property type="term" value="F:phosphatidylcholine lysophospholipase activity"/>
    <property type="evidence" value="ECO:0007669"/>
    <property type="project" value="TreeGrafter"/>
</dbReference>
<dbReference type="Pfam" id="PF04311">
    <property type="entry name" value="DUF459"/>
    <property type="match status" value="1"/>
</dbReference>
<dbReference type="InterPro" id="IPR051532">
    <property type="entry name" value="Ester_Hydrolysis_Enzymes"/>
</dbReference>
<name>A0A6J7JHR6_9ZZZZ</name>
<dbReference type="InterPro" id="IPR007407">
    <property type="entry name" value="DUF459"/>
</dbReference>
<dbReference type="AlphaFoldDB" id="A0A6J7JHR6"/>
<proteinExistence type="predicted"/>
<accession>A0A6J7JHR6</accession>
<dbReference type="PANTHER" id="PTHR30383:SF5">
    <property type="entry name" value="SGNH HYDROLASE-TYPE ESTERASE DOMAIN-CONTAINING PROTEIN"/>
    <property type="match status" value="1"/>
</dbReference>
<dbReference type="EMBL" id="CAFBMX010000010">
    <property type="protein sequence ID" value="CAB4941722.1"/>
    <property type="molecule type" value="Genomic_DNA"/>
</dbReference>